<evidence type="ECO:0000256" key="5">
    <source>
        <dbReference type="ARBA" id="ARBA00022685"/>
    </source>
</evidence>
<evidence type="ECO:0000256" key="4">
    <source>
        <dbReference type="ARBA" id="ARBA00022525"/>
    </source>
</evidence>
<keyword evidence="6" id="KW-0372">Hormone</keyword>
<reference evidence="10" key="1">
    <citation type="submission" date="2025-08" db="UniProtKB">
        <authorList>
            <consortium name="Ensembl"/>
        </authorList>
    </citation>
    <scope>IDENTIFICATION</scope>
</reference>
<name>A0A3Q4M687_NEOBR</name>
<dbReference type="OMA" id="QRKAGCR"/>
<dbReference type="PANTHER" id="PTHR10558">
    <property type="entry name" value="SOMATOSTATIN"/>
    <property type="match status" value="1"/>
</dbReference>
<evidence type="ECO:0000313" key="10">
    <source>
        <dbReference type="Ensembl" id="ENSNBRP00000003174.1"/>
    </source>
</evidence>
<dbReference type="GO" id="GO:0005179">
    <property type="term" value="F:hormone activity"/>
    <property type="evidence" value="ECO:0007669"/>
    <property type="project" value="UniProtKB-KW"/>
</dbReference>
<comment type="similarity">
    <text evidence="3">Belongs to the somatostatin family.</text>
</comment>
<evidence type="ECO:0000256" key="2">
    <source>
        <dbReference type="ARBA" id="ARBA00004613"/>
    </source>
</evidence>
<dbReference type="AlphaFoldDB" id="A0A3Q4M687"/>
<evidence type="ECO:0000256" key="1">
    <source>
        <dbReference type="ARBA" id="ARBA00003524"/>
    </source>
</evidence>
<keyword evidence="11" id="KW-1185">Reference proteome</keyword>
<dbReference type="Proteomes" id="UP000261580">
    <property type="component" value="Unassembled WGS sequence"/>
</dbReference>
<keyword evidence="5" id="KW-0165">Cleavage on pair of basic residues</keyword>
<sequence>VEMFRSQVLLVALGLSVLLVRVSTAPYSDMLTETLRADLTNDKDLTHWLLLKFMAELMAARRDETRRGKEEVTRRHLSLSQRERKAGCRNFFWKTFTSC</sequence>
<dbReference type="PANTHER" id="PTHR10558:SF2">
    <property type="entry name" value="SOMATOSTATIN"/>
    <property type="match status" value="1"/>
</dbReference>
<organism evidence="10 11">
    <name type="scientific">Neolamprologus brichardi</name>
    <name type="common">Fairy cichlid</name>
    <name type="synonym">Lamprologus brichardi</name>
    <dbReference type="NCBI Taxonomy" id="32507"/>
    <lineage>
        <taxon>Eukaryota</taxon>
        <taxon>Metazoa</taxon>
        <taxon>Chordata</taxon>
        <taxon>Craniata</taxon>
        <taxon>Vertebrata</taxon>
        <taxon>Euteleostomi</taxon>
        <taxon>Actinopterygii</taxon>
        <taxon>Neopterygii</taxon>
        <taxon>Teleostei</taxon>
        <taxon>Neoteleostei</taxon>
        <taxon>Acanthomorphata</taxon>
        <taxon>Ovalentaria</taxon>
        <taxon>Cichlomorphae</taxon>
        <taxon>Cichliformes</taxon>
        <taxon>Cichlidae</taxon>
        <taxon>African cichlids</taxon>
        <taxon>Pseudocrenilabrinae</taxon>
        <taxon>Lamprologini</taxon>
        <taxon>Neolamprologus</taxon>
    </lineage>
</organism>
<accession>A0A3Q4M687</accession>
<keyword evidence="4" id="KW-0964">Secreted</keyword>
<comment type="subcellular location">
    <subcellularLocation>
        <location evidence="2">Secreted</location>
    </subcellularLocation>
</comment>
<comment type="function">
    <text evidence="1">Somatostatin inhibits the release of somatotropin.</text>
</comment>
<dbReference type="InterPro" id="IPR018142">
    <property type="entry name" value="Somatostatin/Cortistatin_C"/>
</dbReference>
<feature type="signal peptide" evidence="8">
    <location>
        <begin position="1"/>
        <end position="24"/>
    </location>
</feature>
<dbReference type="InterPro" id="IPR004250">
    <property type="entry name" value="Somatostatin"/>
</dbReference>
<reference evidence="10" key="2">
    <citation type="submission" date="2025-09" db="UniProtKB">
        <authorList>
            <consortium name="Ensembl"/>
        </authorList>
    </citation>
    <scope>IDENTIFICATION</scope>
</reference>
<evidence type="ECO:0000313" key="11">
    <source>
        <dbReference type="Proteomes" id="UP000261580"/>
    </source>
</evidence>
<evidence type="ECO:0000259" key="9">
    <source>
        <dbReference type="Pfam" id="PF03002"/>
    </source>
</evidence>
<dbReference type="Pfam" id="PF03002">
    <property type="entry name" value="Somatostatin"/>
    <property type="match status" value="1"/>
</dbReference>
<keyword evidence="7" id="KW-1015">Disulfide bond</keyword>
<evidence type="ECO:0000256" key="6">
    <source>
        <dbReference type="ARBA" id="ARBA00022702"/>
    </source>
</evidence>
<proteinExistence type="inferred from homology"/>
<evidence type="ECO:0000256" key="3">
    <source>
        <dbReference type="ARBA" id="ARBA00008327"/>
    </source>
</evidence>
<dbReference type="GeneTree" id="ENSGT00940000176070"/>
<feature type="chain" id="PRO_5018782921" evidence="8">
    <location>
        <begin position="25"/>
        <end position="99"/>
    </location>
</feature>
<dbReference type="GO" id="GO:0005615">
    <property type="term" value="C:extracellular space"/>
    <property type="evidence" value="ECO:0007669"/>
    <property type="project" value="TreeGrafter"/>
</dbReference>
<keyword evidence="8" id="KW-0732">Signal</keyword>
<dbReference type="GO" id="GO:0030334">
    <property type="term" value="P:regulation of cell migration"/>
    <property type="evidence" value="ECO:0007669"/>
    <property type="project" value="TreeGrafter"/>
</dbReference>
<protein>
    <submittedName>
        <fullName evidence="10">Somatostatin-1-like</fullName>
    </submittedName>
</protein>
<evidence type="ECO:0000256" key="8">
    <source>
        <dbReference type="SAM" id="SignalP"/>
    </source>
</evidence>
<evidence type="ECO:0000256" key="7">
    <source>
        <dbReference type="ARBA" id="ARBA00023157"/>
    </source>
</evidence>
<dbReference type="Ensembl" id="ENSNBRT00000003285.1">
    <property type="protein sequence ID" value="ENSNBRP00000003174.1"/>
    <property type="gene ID" value="ENSNBRG00000002516.1"/>
</dbReference>
<feature type="domain" description="Somatostatin/Cortistatin C-terminal" evidence="9">
    <location>
        <begin position="82"/>
        <end position="99"/>
    </location>
</feature>
<dbReference type="Bgee" id="ENSNBRG00000002516">
    <property type="expression patterns" value="Expressed in skeletal muscle tissue and 4 other cell types or tissues"/>
</dbReference>